<dbReference type="Proteomes" id="UP000694523">
    <property type="component" value="Unplaced"/>
</dbReference>
<reference evidence="8" key="1">
    <citation type="submission" date="2025-08" db="UniProtKB">
        <authorList>
            <consortium name="Ensembl"/>
        </authorList>
    </citation>
    <scope>IDENTIFICATION</scope>
</reference>
<dbReference type="PROSITE" id="PS51421">
    <property type="entry name" value="RAS"/>
    <property type="match status" value="1"/>
</dbReference>
<dbReference type="SUPFAM" id="SSF52540">
    <property type="entry name" value="P-loop containing nucleoside triphosphate hydrolases"/>
    <property type="match status" value="1"/>
</dbReference>
<dbReference type="SMART" id="SM00175">
    <property type="entry name" value="RAB"/>
    <property type="match status" value="1"/>
</dbReference>
<evidence type="ECO:0000256" key="6">
    <source>
        <dbReference type="ARBA" id="ARBA00046278"/>
    </source>
</evidence>
<keyword evidence="3 7" id="KW-0342">GTP-binding</keyword>
<dbReference type="SMART" id="SM00176">
    <property type="entry name" value="RAN"/>
    <property type="match status" value="1"/>
</dbReference>
<keyword evidence="2 7" id="KW-0547">Nucleotide-binding</keyword>
<dbReference type="GO" id="GO:0016020">
    <property type="term" value="C:membrane"/>
    <property type="evidence" value="ECO:0007669"/>
    <property type="project" value="UniProtKB-SubCell"/>
</dbReference>
<dbReference type="Pfam" id="PF00071">
    <property type="entry name" value="Ras"/>
    <property type="match status" value="1"/>
</dbReference>
<dbReference type="FunFam" id="3.40.50.300:FF:000222">
    <property type="entry name" value="RAB32, member RAS oncogene family"/>
    <property type="match status" value="1"/>
</dbReference>
<dbReference type="InterPro" id="IPR001806">
    <property type="entry name" value="Small_GTPase"/>
</dbReference>
<keyword evidence="9" id="KW-1185">Reference proteome</keyword>
<evidence type="ECO:0000313" key="8">
    <source>
        <dbReference type="Ensembl" id="ENSNMLP00000012041.1"/>
    </source>
</evidence>
<dbReference type="SMART" id="SM00174">
    <property type="entry name" value="RHO"/>
    <property type="match status" value="1"/>
</dbReference>
<dbReference type="PROSITE" id="PS51419">
    <property type="entry name" value="RAB"/>
    <property type="match status" value="1"/>
</dbReference>
<dbReference type="PANTHER" id="PTHR47981">
    <property type="entry name" value="RAB FAMILY"/>
    <property type="match status" value="1"/>
</dbReference>
<keyword evidence="5 7" id="KW-0636">Prenylation</keyword>
<evidence type="ECO:0000256" key="2">
    <source>
        <dbReference type="ARBA" id="ARBA00022741"/>
    </source>
</evidence>
<dbReference type="InterPro" id="IPR030697">
    <property type="entry name" value="Rab29/Rab38/Rab32"/>
</dbReference>
<proteinExistence type="inferred from homology"/>
<dbReference type="GO" id="GO:0005525">
    <property type="term" value="F:GTP binding"/>
    <property type="evidence" value="ECO:0007669"/>
    <property type="project" value="UniProtKB-UniRule"/>
</dbReference>
<keyword evidence="4 7" id="KW-0449">Lipoprotein</keyword>
<dbReference type="NCBIfam" id="TIGR00231">
    <property type="entry name" value="small_GTP"/>
    <property type="match status" value="1"/>
</dbReference>
<dbReference type="PROSITE" id="PS51417">
    <property type="entry name" value="ARF"/>
    <property type="match status" value="1"/>
</dbReference>
<sequence length="198" mass="22387">MKILIIGDVNVGKTSLINRYVNGQFNKTCKTTVGVDFSLKTLHWSDKERVKLHLWDIAGQERFISMTRVYYKGALGCMVIFDITDSRSFLNCRLWKQDLDLKTLLPNGQPLPCILVANKCDLSQRAVSADSIDMFSKANGFVSWVETSVKENRNVGEAMRRLVQEILSGQPSPDPVLPALENLIIHESEQEQPRARCC</sequence>
<dbReference type="InterPro" id="IPR027417">
    <property type="entry name" value="P-loop_NTPase"/>
</dbReference>
<accession>A0A8C6SVZ4</accession>
<evidence type="ECO:0000256" key="5">
    <source>
        <dbReference type="ARBA" id="ARBA00023289"/>
    </source>
</evidence>
<dbReference type="PRINTS" id="PR00449">
    <property type="entry name" value="RASTRNSFRMNG"/>
</dbReference>
<dbReference type="Gene3D" id="3.40.50.300">
    <property type="entry name" value="P-loop containing nucleotide triphosphate hydrolases"/>
    <property type="match status" value="1"/>
</dbReference>
<comment type="subcellular location">
    <subcellularLocation>
        <location evidence="6">Endomembrane system</location>
        <topology evidence="6">Lipid-anchor</topology>
        <orientation evidence="6">Cytoplasmic side</orientation>
    </subcellularLocation>
    <subcellularLocation>
        <location evidence="7">Membrane</location>
        <topology evidence="7">Lipid-anchor</topology>
    </subcellularLocation>
</comment>
<dbReference type="InterPro" id="IPR005225">
    <property type="entry name" value="Small_GTP-bd"/>
</dbReference>
<dbReference type="GO" id="GO:0045335">
    <property type="term" value="C:phagocytic vesicle"/>
    <property type="evidence" value="ECO:0007669"/>
    <property type="project" value="TreeGrafter"/>
</dbReference>
<dbReference type="GO" id="GO:0090385">
    <property type="term" value="P:phagosome-lysosome fusion"/>
    <property type="evidence" value="ECO:0007669"/>
    <property type="project" value="TreeGrafter"/>
</dbReference>
<evidence type="ECO:0000256" key="4">
    <source>
        <dbReference type="ARBA" id="ARBA00023288"/>
    </source>
</evidence>
<dbReference type="GO" id="GO:0005802">
    <property type="term" value="C:trans-Golgi network"/>
    <property type="evidence" value="ECO:0007669"/>
    <property type="project" value="UniProtKB-UniRule"/>
</dbReference>
<evidence type="ECO:0000256" key="3">
    <source>
        <dbReference type="ARBA" id="ARBA00023134"/>
    </source>
</evidence>
<reference evidence="8" key="2">
    <citation type="submission" date="2025-09" db="UniProtKB">
        <authorList>
            <consortium name="Ensembl"/>
        </authorList>
    </citation>
    <scope>IDENTIFICATION</scope>
</reference>
<dbReference type="GO" id="GO:0005770">
    <property type="term" value="C:late endosome"/>
    <property type="evidence" value="ECO:0007669"/>
    <property type="project" value="TreeGrafter"/>
</dbReference>
<keyword evidence="7" id="KW-0472">Membrane</keyword>
<name>A0A8C6SVZ4_9GOBI</name>
<organism evidence="8 9">
    <name type="scientific">Neogobius melanostomus</name>
    <name type="common">round goby</name>
    <dbReference type="NCBI Taxonomy" id="47308"/>
    <lineage>
        <taxon>Eukaryota</taxon>
        <taxon>Metazoa</taxon>
        <taxon>Chordata</taxon>
        <taxon>Craniata</taxon>
        <taxon>Vertebrata</taxon>
        <taxon>Euteleostomi</taxon>
        <taxon>Actinopterygii</taxon>
        <taxon>Neopterygii</taxon>
        <taxon>Teleostei</taxon>
        <taxon>Neoteleostei</taxon>
        <taxon>Acanthomorphata</taxon>
        <taxon>Gobiaria</taxon>
        <taxon>Gobiiformes</taxon>
        <taxon>Gobioidei</taxon>
        <taxon>Gobiidae</taxon>
        <taxon>Benthophilinae</taxon>
        <taxon>Neogobiini</taxon>
        <taxon>Neogobius</taxon>
    </lineage>
</organism>
<dbReference type="AlphaFoldDB" id="A0A8C6SVZ4"/>
<evidence type="ECO:0000256" key="1">
    <source>
        <dbReference type="ARBA" id="ARBA00006270"/>
    </source>
</evidence>
<evidence type="ECO:0000256" key="7">
    <source>
        <dbReference type="RuleBase" id="RU367128"/>
    </source>
</evidence>
<dbReference type="Ensembl" id="ENSNMLT00000013620.1">
    <property type="protein sequence ID" value="ENSNMLP00000012041.1"/>
    <property type="gene ID" value="ENSNMLG00000008223.1"/>
</dbReference>
<comment type="similarity">
    <text evidence="1 7">Belongs to the small GTPase superfamily. Rab family.</text>
</comment>
<dbReference type="GO" id="GO:0003924">
    <property type="term" value="F:GTPase activity"/>
    <property type="evidence" value="ECO:0007669"/>
    <property type="project" value="UniProtKB-UniRule"/>
</dbReference>
<dbReference type="GO" id="GO:0005764">
    <property type="term" value="C:lysosome"/>
    <property type="evidence" value="ECO:0007669"/>
    <property type="project" value="TreeGrafter"/>
</dbReference>
<dbReference type="GO" id="GO:0008333">
    <property type="term" value="P:endosome to lysosome transport"/>
    <property type="evidence" value="ECO:0007669"/>
    <property type="project" value="TreeGrafter"/>
</dbReference>
<dbReference type="SMART" id="SM00173">
    <property type="entry name" value="RAS"/>
    <property type="match status" value="1"/>
</dbReference>
<protein>
    <recommendedName>
        <fullName evidence="7">Ras-related protein Rab</fullName>
    </recommendedName>
</protein>
<dbReference type="PANTHER" id="PTHR47981:SF42">
    <property type="entry name" value="RAS-RELATED PROTEIN RAB-7L1-LIKE ISOFORM X1"/>
    <property type="match status" value="1"/>
</dbReference>
<comment type="function">
    <text evidence="7">The small GTPases Rab are key regulators in vesicle trafficking.</text>
</comment>
<evidence type="ECO:0000313" key="9">
    <source>
        <dbReference type="Proteomes" id="UP000694523"/>
    </source>
</evidence>
<dbReference type="CDD" id="cd04107">
    <property type="entry name" value="Rab32_Rab38"/>
    <property type="match status" value="1"/>
</dbReference>